<dbReference type="AlphaFoldDB" id="A0A0C7MXI2"/>
<dbReference type="STRING" id="1245769.A0A0C7MXI2"/>
<dbReference type="InterPro" id="IPR004143">
    <property type="entry name" value="BPL_LPL_catalytic"/>
</dbReference>
<sequence>MVGLLRSLNPVCGFLRHSRSQCRFLGSKAPFDLDLDAQNDKYSEVNNMYTKLFTGESSESTTLVSEVNKTDSNLYESEVDEFNAELAETYDFSPKILSGEELAKLVKTPGRFMIQSLSKNPYYNLAVEDYVFKNTPVEKNGSFSNERLLFYVNDKCAVIGKNQTPWKELFLQNCKSRGYQYVRRLSGGGAVIHDLGNVNYSYLTSRNAFRREYFNEQIVAWLTQVRPETNISLNERGDIQLDDLKISGSAFKIAGGKSYHHGTMLVNANLASFKGLLKPAHIDGICWSGGSVDSVRSHVKNIQDAGFKSTNEFIDICIRGFRSTFQEDVPVYLVDEVNTQTDNIMETTDQLASNEWLYDSGPKFTVTLGSFKFSVEKGLIVDSSMPHMKGKRFKTFVDSLNNQEFETLKTTI</sequence>
<dbReference type="PANTHER" id="PTHR12561">
    <property type="entry name" value="LIPOATE-PROTEIN LIGASE"/>
    <property type="match status" value="1"/>
</dbReference>
<evidence type="ECO:0000259" key="5">
    <source>
        <dbReference type="PROSITE" id="PS51733"/>
    </source>
</evidence>
<dbReference type="Gene3D" id="3.30.930.10">
    <property type="entry name" value="Bira Bifunctional Protein, Domain 2"/>
    <property type="match status" value="1"/>
</dbReference>
<dbReference type="OrthoDB" id="201621at2759"/>
<dbReference type="GO" id="GO:0009249">
    <property type="term" value="P:protein lipoylation"/>
    <property type="evidence" value="ECO:0007669"/>
    <property type="project" value="EnsemblFungi"/>
</dbReference>
<dbReference type="UniPathway" id="UPA00537">
    <property type="reaction ID" value="UER00595"/>
</dbReference>
<dbReference type="EMBL" id="LN736372">
    <property type="protein sequence ID" value="CEP64714.1"/>
    <property type="molecule type" value="Genomic_DNA"/>
</dbReference>
<name>A0A0C7MXI2_9SACH</name>
<gene>
    <name evidence="6" type="ORF">LALA0_S13e01376g</name>
</gene>
<dbReference type="SUPFAM" id="SSF55681">
    <property type="entry name" value="Class II aaRS and biotin synthetases"/>
    <property type="match status" value="1"/>
</dbReference>
<dbReference type="CDD" id="cd16443">
    <property type="entry name" value="LplA"/>
    <property type="match status" value="1"/>
</dbReference>
<comment type="similarity">
    <text evidence="3">Belongs to the LplA family.</text>
</comment>
<dbReference type="InterPro" id="IPR045864">
    <property type="entry name" value="aa-tRNA-synth_II/BPL/LPL"/>
</dbReference>
<reference evidence="6 7" key="1">
    <citation type="submission" date="2014-12" db="EMBL/GenBank/DDBJ databases">
        <authorList>
            <person name="Neuveglise Cecile"/>
        </authorList>
    </citation>
    <scope>NUCLEOTIDE SEQUENCE [LARGE SCALE GENOMIC DNA]</scope>
    <source>
        <strain evidence="6 7">CBS 12615</strain>
    </source>
</reference>
<dbReference type="PANTHER" id="PTHR12561:SF3">
    <property type="entry name" value="LIPOYLTRANSFERASE 1, MITOCHONDRIAL"/>
    <property type="match status" value="1"/>
</dbReference>
<dbReference type="Proteomes" id="UP000054304">
    <property type="component" value="Unassembled WGS sequence"/>
</dbReference>
<keyword evidence="7" id="KW-1185">Reference proteome</keyword>
<organism evidence="6 7">
    <name type="scientific">Lachancea lanzarotensis</name>
    <dbReference type="NCBI Taxonomy" id="1245769"/>
    <lineage>
        <taxon>Eukaryota</taxon>
        <taxon>Fungi</taxon>
        <taxon>Dikarya</taxon>
        <taxon>Ascomycota</taxon>
        <taxon>Saccharomycotina</taxon>
        <taxon>Saccharomycetes</taxon>
        <taxon>Saccharomycetales</taxon>
        <taxon>Saccharomycetaceae</taxon>
        <taxon>Lachancea</taxon>
    </lineage>
</organism>
<evidence type="ECO:0000313" key="6">
    <source>
        <dbReference type="EMBL" id="CEP64714.1"/>
    </source>
</evidence>
<dbReference type="GeneID" id="34688280"/>
<dbReference type="NCBIfam" id="TIGR00545">
    <property type="entry name" value="lipoyltrans"/>
    <property type="match status" value="1"/>
</dbReference>
<evidence type="ECO:0000256" key="4">
    <source>
        <dbReference type="ARBA" id="ARBA00015925"/>
    </source>
</evidence>
<dbReference type="Pfam" id="PF21948">
    <property type="entry name" value="LplA-B_cat"/>
    <property type="match status" value="1"/>
</dbReference>
<evidence type="ECO:0000313" key="7">
    <source>
        <dbReference type="Proteomes" id="UP000054304"/>
    </source>
</evidence>
<dbReference type="GO" id="GO:0017118">
    <property type="term" value="F:lipoyltransferase activity"/>
    <property type="evidence" value="ECO:0007669"/>
    <property type="project" value="TreeGrafter"/>
</dbReference>
<dbReference type="PROSITE" id="PS51733">
    <property type="entry name" value="BPL_LPL_CATALYTIC"/>
    <property type="match status" value="1"/>
</dbReference>
<proteinExistence type="inferred from homology"/>
<accession>A0A0C7MXI2</accession>
<dbReference type="HOGENOM" id="CLU_022986_2_0_1"/>
<feature type="domain" description="BPL/LPL catalytic" evidence="5">
    <location>
        <begin position="142"/>
        <end position="329"/>
    </location>
</feature>
<dbReference type="InterPro" id="IPR004562">
    <property type="entry name" value="LipoylTrfase_LipoateP_Ligase"/>
</dbReference>
<comment type="function">
    <text evidence="1">Catalyzes both the ATP-dependent activation of exogenously supplied lipoate to lipoyl-AMP and the transfer of the activated lipoyl onto the lipoyl domains of lipoate-dependent enzymes.</text>
</comment>
<evidence type="ECO:0000256" key="1">
    <source>
        <dbReference type="ARBA" id="ARBA00003253"/>
    </source>
</evidence>
<dbReference type="RefSeq" id="XP_022630918.1">
    <property type="nucleotide sequence ID" value="XM_022772766.1"/>
</dbReference>
<evidence type="ECO:0000256" key="2">
    <source>
        <dbReference type="ARBA" id="ARBA00005085"/>
    </source>
</evidence>
<comment type="pathway">
    <text evidence="2">Protein modification; protein lipoylation via exogenous pathway; protein N(6)-(lipoyl)lysine from lipoate: step 2/2.</text>
</comment>
<protein>
    <recommendedName>
        <fullName evidence="4">Putative lipoate-protein ligase A</fullName>
    </recommendedName>
</protein>
<dbReference type="GO" id="GO:0005739">
    <property type="term" value="C:mitochondrion"/>
    <property type="evidence" value="ECO:0007669"/>
    <property type="project" value="EnsemblFungi"/>
</dbReference>
<evidence type="ECO:0000256" key="3">
    <source>
        <dbReference type="ARBA" id="ARBA00008242"/>
    </source>
</evidence>